<dbReference type="InterPro" id="IPR036097">
    <property type="entry name" value="HisK_dim/P_sf"/>
</dbReference>
<dbReference type="EMBL" id="AODQ01000051">
    <property type="protein sequence ID" value="EMR02641.1"/>
    <property type="molecule type" value="Genomic_DNA"/>
</dbReference>
<dbReference type="GO" id="GO:0000156">
    <property type="term" value="F:phosphorelay response regulator activity"/>
    <property type="evidence" value="ECO:0007669"/>
    <property type="project" value="TreeGrafter"/>
</dbReference>
<proteinExistence type="predicted"/>
<dbReference type="STRING" id="1279009.ADICEAN_02240"/>
<feature type="coiled-coil region" evidence="5">
    <location>
        <begin position="198"/>
        <end position="260"/>
    </location>
</feature>
<feature type="transmembrane region" description="Helical" evidence="6">
    <location>
        <begin position="80"/>
        <end position="100"/>
    </location>
</feature>
<feature type="domain" description="Histidine kinase" evidence="7">
    <location>
        <begin position="292"/>
        <end position="503"/>
    </location>
</feature>
<dbReference type="GO" id="GO:0000155">
    <property type="term" value="F:phosphorelay sensor kinase activity"/>
    <property type="evidence" value="ECO:0007669"/>
    <property type="project" value="InterPro"/>
</dbReference>
<dbReference type="Gene3D" id="3.30.565.10">
    <property type="entry name" value="Histidine kinase-like ATPase, C-terminal domain"/>
    <property type="match status" value="1"/>
</dbReference>
<name>M7N5X5_9BACT</name>
<protein>
    <recommendedName>
        <fullName evidence="2">histidine kinase</fullName>
        <ecNumber evidence="2">2.7.13.3</ecNumber>
    </recommendedName>
</protein>
<dbReference type="PROSITE" id="PS50109">
    <property type="entry name" value="HIS_KIN"/>
    <property type="match status" value="1"/>
</dbReference>
<feature type="transmembrane region" description="Helical" evidence="6">
    <location>
        <begin position="54"/>
        <end position="73"/>
    </location>
</feature>
<dbReference type="eggNOG" id="COG4251">
    <property type="taxonomic scope" value="Bacteria"/>
</dbReference>
<dbReference type="GO" id="GO:0030295">
    <property type="term" value="F:protein kinase activator activity"/>
    <property type="evidence" value="ECO:0007669"/>
    <property type="project" value="TreeGrafter"/>
</dbReference>
<evidence type="ECO:0000256" key="5">
    <source>
        <dbReference type="SAM" id="Coils"/>
    </source>
</evidence>
<organism evidence="8 9">
    <name type="scientific">Cesiribacter andamanensis AMV16</name>
    <dbReference type="NCBI Taxonomy" id="1279009"/>
    <lineage>
        <taxon>Bacteria</taxon>
        <taxon>Pseudomonadati</taxon>
        <taxon>Bacteroidota</taxon>
        <taxon>Cytophagia</taxon>
        <taxon>Cytophagales</taxon>
        <taxon>Cesiribacteraceae</taxon>
        <taxon>Cesiribacter</taxon>
    </lineage>
</organism>
<evidence type="ECO:0000256" key="6">
    <source>
        <dbReference type="SAM" id="Phobius"/>
    </source>
</evidence>
<dbReference type="SUPFAM" id="SSF55874">
    <property type="entry name" value="ATPase domain of HSP90 chaperone/DNA topoisomerase II/histidine kinase"/>
    <property type="match status" value="1"/>
</dbReference>
<keyword evidence="4" id="KW-0418">Kinase</keyword>
<dbReference type="SUPFAM" id="SSF47384">
    <property type="entry name" value="Homodimeric domain of signal transducing histidine kinase"/>
    <property type="match status" value="1"/>
</dbReference>
<dbReference type="PANTHER" id="PTHR42878">
    <property type="entry name" value="TWO-COMPONENT HISTIDINE KINASE"/>
    <property type="match status" value="1"/>
</dbReference>
<dbReference type="PRINTS" id="PR00344">
    <property type="entry name" value="BCTRLSENSOR"/>
</dbReference>
<evidence type="ECO:0000313" key="9">
    <source>
        <dbReference type="Proteomes" id="UP000011910"/>
    </source>
</evidence>
<evidence type="ECO:0000259" key="7">
    <source>
        <dbReference type="PROSITE" id="PS50109"/>
    </source>
</evidence>
<sequence length="514" mass="57916">MGELWNRISRLGITQDMSALKARILLLTNRIALILLLLSVVLAAAAYFTLSNSVTAPLILLTAVFYFGVLLLNRRGFFNLSRLGMSAFVPMATLAVAVIIKRNTPQVEEIQYFNSRIVLLLTAIIPLTLFLLREKKLLALGLAAPFLCLALYDPIHELFGVDFYQLGHSSAVYDFLDFLLLVLFALIAAAFLYYKMMLEKAELDLMSGNNQLRQLYQELGRRHEEIQAQAEKLVEGQQQLQEANQLIEQQKELLQAENTQLHAHLLEKNKILEASNQELHSRIEELRQFSYTISHNLRGPVASLLGLINIFDFDNATPHNRQLLLHAKTASQALDTVICDLSQVLQIREGKLDMEQIALPHLLENVLLSLKSEQEACAAEIRQELQVQEIQGVKSYLHSILYNLISNAIKYHKPGRPCSITIKSSSMMQGVLLEISDNGVGIDLERHGANLFKMYKRFHENREGRGLGLYLIKVQTEILGGYIEVRSQPDQGSTFLVWLPQQHPISPLASLASA</sequence>
<dbReference type="Proteomes" id="UP000011910">
    <property type="component" value="Unassembled WGS sequence"/>
</dbReference>
<keyword evidence="9" id="KW-1185">Reference proteome</keyword>
<feature type="transmembrane region" description="Helical" evidence="6">
    <location>
        <begin position="112"/>
        <end position="132"/>
    </location>
</feature>
<feature type="transmembrane region" description="Helical" evidence="6">
    <location>
        <begin position="27"/>
        <end position="48"/>
    </location>
</feature>
<keyword evidence="5" id="KW-0175">Coiled coil</keyword>
<dbReference type="PANTHER" id="PTHR42878:SF15">
    <property type="entry name" value="BACTERIOPHYTOCHROME"/>
    <property type="match status" value="1"/>
</dbReference>
<dbReference type="Pfam" id="PF02518">
    <property type="entry name" value="HATPase_c"/>
    <property type="match status" value="1"/>
</dbReference>
<dbReference type="CDD" id="cd00075">
    <property type="entry name" value="HATPase"/>
    <property type="match status" value="1"/>
</dbReference>
<comment type="caution">
    <text evidence="8">The sequence shown here is derived from an EMBL/GenBank/DDBJ whole genome shotgun (WGS) entry which is preliminary data.</text>
</comment>
<keyword evidence="6" id="KW-0472">Membrane</keyword>
<reference evidence="8 9" key="1">
    <citation type="journal article" date="2013" name="Genome Announc.">
        <title>Draft Genome Sequence of Cesiribacter andamanensis Strain AMV16T, Isolated from a Soil Sample from a Mud Volcano in the Andaman Islands, India.</title>
        <authorList>
            <person name="Shivaji S."/>
            <person name="Ara S."/>
            <person name="Begum Z."/>
            <person name="Srinivas T.N."/>
            <person name="Singh A."/>
            <person name="Kumar Pinnaka A."/>
        </authorList>
    </citation>
    <scope>NUCLEOTIDE SEQUENCE [LARGE SCALE GENOMIC DNA]</scope>
    <source>
        <strain evidence="8 9">AMV16</strain>
    </source>
</reference>
<keyword evidence="6" id="KW-0812">Transmembrane</keyword>
<feature type="transmembrane region" description="Helical" evidence="6">
    <location>
        <begin position="137"/>
        <end position="155"/>
    </location>
</feature>
<evidence type="ECO:0000256" key="4">
    <source>
        <dbReference type="ARBA" id="ARBA00022777"/>
    </source>
</evidence>
<dbReference type="SMART" id="SM00387">
    <property type="entry name" value="HATPase_c"/>
    <property type="match status" value="1"/>
</dbReference>
<dbReference type="Gene3D" id="1.10.287.130">
    <property type="match status" value="1"/>
</dbReference>
<feature type="transmembrane region" description="Helical" evidence="6">
    <location>
        <begin position="175"/>
        <end position="194"/>
    </location>
</feature>
<evidence type="ECO:0000256" key="3">
    <source>
        <dbReference type="ARBA" id="ARBA00022679"/>
    </source>
</evidence>
<dbReference type="AlphaFoldDB" id="M7N5X5"/>
<comment type="catalytic activity">
    <reaction evidence="1">
        <text>ATP + protein L-histidine = ADP + protein N-phospho-L-histidine.</text>
        <dbReference type="EC" id="2.7.13.3"/>
    </reaction>
</comment>
<dbReference type="InterPro" id="IPR004358">
    <property type="entry name" value="Sig_transdc_His_kin-like_C"/>
</dbReference>
<dbReference type="InterPro" id="IPR036890">
    <property type="entry name" value="HATPase_C_sf"/>
</dbReference>
<gene>
    <name evidence="8" type="primary">divL</name>
    <name evidence="8" type="ORF">ADICEAN_02240</name>
</gene>
<dbReference type="InterPro" id="IPR050351">
    <property type="entry name" value="BphY/WalK/GraS-like"/>
</dbReference>
<keyword evidence="3 8" id="KW-0808">Transferase</keyword>
<dbReference type="EC" id="2.7.13.3" evidence="2"/>
<dbReference type="InterPro" id="IPR003594">
    <property type="entry name" value="HATPase_dom"/>
</dbReference>
<accession>M7N5X5</accession>
<keyword evidence="6" id="KW-1133">Transmembrane helix</keyword>
<evidence type="ECO:0000256" key="1">
    <source>
        <dbReference type="ARBA" id="ARBA00000085"/>
    </source>
</evidence>
<dbReference type="GO" id="GO:0007234">
    <property type="term" value="P:osmosensory signaling via phosphorelay pathway"/>
    <property type="evidence" value="ECO:0007669"/>
    <property type="project" value="TreeGrafter"/>
</dbReference>
<dbReference type="InterPro" id="IPR005467">
    <property type="entry name" value="His_kinase_dom"/>
</dbReference>
<evidence type="ECO:0000256" key="2">
    <source>
        <dbReference type="ARBA" id="ARBA00012438"/>
    </source>
</evidence>
<evidence type="ECO:0000313" key="8">
    <source>
        <dbReference type="EMBL" id="EMR02641.1"/>
    </source>
</evidence>